<dbReference type="InParanoid" id="A0A1V9XUY4"/>
<evidence type="ECO:0000256" key="7">
    <source>
        <dbReference type="PIRSR" id="PIRSR005902-1"/>
    </source>
</evidence>
<dbReference type="SUPFAM" id="SSF51556">
    <property type="entry name" value="Metallo-dependent hydrolases"/>
    <property type="match status" value="1"/>
</dbReference>
<dbReference type="GO" id="GO:0005829">
    <property type="term" value="C:cytosol"/>
    <property type="evidence" value="ECO:0007669"/>
    <property type="project" value="TreeGrafter"/>
</dbReference>
<comment type="similarity">
    <text evidence="1">Belongs to the metallo-dependent hydrolases superfamily. TatD-type hydrolase family.</text>
</comment>
<name>A0A1V9XUY4_9ACAR</name>
<sequence>MSQQQLKNIIKLKCTNQPANATEMSNDYVIVDSGANLANKKFQRDLDQVLDRARSAGVKKLVVLSSSEKSAHEALRLTRLYPGTLFCAAGLHPLETQLWADDTKAAFNEILPKPECIGVGVCGLDLTKLEVASLKQQLSVLEAQLQLARDLSKPVVLFEKSGSTELLHLLRAYPNLSSVVIHGFAGSAEQAKKYLDKGYYLSMTGSLWKAKEEMHQLLRDPASQEQLLLASDAPFLFPNAKSKLKRSQEDNREPVFSEISESLVRRYCSFQRNEPCSLALTCELLAGTLDQNPNDVALKTTYNALKAFKLQF</sequence>
<evidence type="ECO:0000256" key="4">
    <source>
        <dbReference type="ARBA" id="ARBA00022801"/>
    </source>
</evidence>
<evidence type="ECO:0000256" key="3">
    <source>
        <dbReference type="ARBA" id="ARBA00022723"/>
    </source>
</evidence>
<evidence type="ECO:0000256" key="8">
    <source>
        <dbReference type="SAM" id="Coils"/>
    </source>
</evidence>
<feature type="binding site" evidence="7">
    <location>
        <position position="232"/>
    </location>
    <ligand>
        <name>a divalent metal cation</name>
        <dbReference type="ChEBI" id="CHEBI:60240"/>
        <label>1</label>
    </ligand>
</feature>
<dbReference type="CDD" id="cd01310">
    <property type="entry name" value="TatD_DNAse"/>
    <property type="match status" value="1"/>
</dbReference>
<dbReference type="InterPro" id="IPR050891">
    <property type="entry name" value="TatD-type_Hydrolase"/>
</dbReference>
<dbReference type="GO" id="GO:0046872">
    <property type="term" value="F:metal ion binding"/>
    <property type="evidence" value="ECO:0007669"/>
    <property type="project" value="UniProtKB-KW"/>
</dbReference>
<proteinExistence type="inferred from homology"/>
<keyword evidence="10" id="KW-1185">Reference proteome</keyword>
<evidence type="ECO:0000256" key="6">
    <source>
        <dbReference type="ARBA" id="ARBA00045223"/>
    </source>
</evidence>
<dbReference type="Proteomes" id="UP000192247">
    <property type="component" value="Unassembled WGS sequence"/>
</dbReference>
<dbReference type="PIRSF" id="PIRSF005902">
    <property type="entry name" value="DNase_TatD"/>
    <property type="match status" value="1"/>
</dbReference>
<evidence type="ECO:0000256" key="1">
    <source>
        <dbReference type="ARBA" id="ARBA00009275"/>
    </source>
</evidence>
<evidence type="ECO:0000256" key="5">
    <source>
        <dbReference type="ARBA" id="ARBA00039767"/>
    </source>
</evidence>
<evidence type="ECO:0000313" key="9">
    <source>
        <dbReference type="EMBL" id="OQR77316.1"/>
    </source>
</evidence>
<comment type="function">
    <text evidence="6">Deoxyribonuclease which catalyzes (in vitro) the decatenation of kinetoplast DNA, which are circular DNA catenated to each other, producing linear DNA molecules. Plays an important role in chromosomal segregation and cell cycle progression during eye development probably via its DNA decatenation activity.</text>
</comment>
<dbReference type="InterPro" id="IPR001130">
    <property type="entry name" value="TatD-like"/>
</dbReference>
<dbReference type="STRING" id="418985.A0A1V9XUY4"/>
<accession>A0A1V9XUY4</accession>
<feature type="coiled-coil region" evidence="8">
    <location>
        <begin position="124"/>
        <end position="151"/>
    </location>
</feature>
<dbReference type="Gene3D" id="3.20.20.140">
    <property type="entry name" value="Metal-dependent hydrolases"/>
    <property type="match status" value="1"/>
</dbReference>
<evidence type="ECO:0000256" key="2">
    <source>
        <dbReference type="ARBA" id="ARBA00022722"/>
    </source>
</evidence>
<protein>
    <recommendedName>
        <fullName evidence="5">Deoxyribonuclease TATDN1</fullName>
    </recommendedName>
</protein>
<dbReference type="OrthoDB" id="413993at2759"/>
<organism evidence="9 10">
    <name type="scientific">Tropilaelaps mercedesae</name>
    <dbReference type="NCBI Taxonomy" id="418985"/>
    <lineage>
        <taxon>Eukaryota</taxon>
        <taxon>Metazoa</taxon>
        <taxon>Ecdysozoa</taxon>
        <taxon>Arthropoda</taxon>
        <taxon>Chelicerata</taxon>
        <taxon>Arachnida</taxon>
        <taxon>Acari</taxon>
        <taxon>Parasitiformes</taxon>
        <taxon>Mesostigmata</taxon>
        <taxon>Gamasina</taxon>
        <taxon>Dermanyssoidea</taxon>
        <taxon>Laelapidae</taxon>
        <taxon>Tropilaelaps</taxon>
    </lineage>
</organism>
<dbReference type="FunCoup" id="A0A1V9XUY4">
    <property type="interactions" value="240"/>
</dbReference>
<dbReference type="AlphaFoldDB" id="A0A1V9XUY4"/>
<feature type="binding site" evidence="7">
    <location>
        <position position="182"/>
    </location>
    <ligand>
        <name>a divalent metal cation</name>
        <dbReference type="ChEBI" id="CHEBI:60240"/>
        <label>2</label>
    </ligand>
</feature>
<keyword evidence="2" id="KW-0540">Nuclease</keyword>
<keyword evidence="4" id="KW-0378">Hydrolase</keyword>
<dbReference type="Pfam" id="PF01026">
    <property type="entry name" value="TatD_DNase"/>
    <property type="match status" value="1"/>
</dbReference>
<reference evidence="9 10" key="1">
    <citation type="journal article" date="2017" name="Gigascience">
        <title>Draft genome of the honey bee ectoparasitic mite, Tropilaelaps mercedesae, is shaped by the parasitic life history.</title>
        <authorList>
            <person name="Dong X."/>
            <person name="Armstrong S.D."/>
            <person name="Xia D."/>
            <person name="Makepeace B.L."/>
            <person name="Darby A.C."/>
            <person name="Kadowaki T."/>
        </authorList>
    </citation>
    <scope>NUCLEOTIDE SEQUENCE [LARGE SCALE GENOMIC DNA]</scope>
    <source>
        <strain evidence="9">Wuxi-XJTLU</strain>
    </source>
</reference>
<comment type="caution">
    <text evidence="9">The sequence shown here is derived from an EMBL/GenBank/DDBJ whole genome shotgun (WGS) entry which is preliminary data.</text>
</comment>
<dbReference type="PANTHER" id="PTHR10060:SF15">
    <property type="entry name" value="DEOXYRIBONUCLEASE TATDN1"/>
    <property type="match status" value="1"/>
</dbReference>
<gene>
    <name evidence="9" type="ORF">BIW11_07181</name>
</gene>
<keyword evidence="8" id="KW-0175">Coiled coil</keyword>
<dbReference type="InterPro" id="IPR032466">
    <property type="entry name" value="Metal_Hydrolase"/>
</dbReference>
<dbReference type="EMBL" id="MNPL01003705">
    <property type="protein sequence ID" value="OQR77316.1"/>
    <property type="molecule type" value="Genomic_DNA"/>
</dbReference>
<evidence type="ECO:0000313" key="10">
    <source>
        <dbReference type="Proteomes" id="UP000192247"/>
    </source>
</evidence>
<keyword evidence="3 7" id="KW-0479">Metal-binding</keyword>
<dbReference type="GO" id="GO:0008310">
    <property type="term" value="F:single-stranded DNA 3'-5' DNA exonuclease activity"/>
    <property type="evidence" value="ECO:0007669"/>
    <property type="project" value="TreeGrafter"/>
</dbReference>
<dbReference type="PANTHER" id="PTHR10060">
    <property type="entry name" value="TATD FAMILY DEOXYRIBONUCLEASE"/>
    <property type="match status" value="1"/>
</dbReference>